<protein>
    <submittedName>
        <fullName evidence="6">Transcriptional regulator, LacI family</fullName>
    </submittedName>
</protein>
<dbReference type="InterPro" id="IPR028082">
    <property type="entry name" value="Peripla_BP_I"/>
</dbReference>
<evidence type="ECO:0000256" key="4">
    <source>
        <dbReference type="ARBA" id="ARBA00023163"/>
    </source>
</evidence>
<dbReference type="SUPFAM" id="SSF53822">
    <property type="entry name" value="Periplasmic binding protein-like I"/>
    <property type="match status" value="1"/>
</dbReference>
<keyword evidence="2" id="KW-0805">Transcription regulation</keyword>
<keyword evidence="4" id="KW-0804">Transcription</keyword>
<evidence type="ECO:0000259" key="5">
    <source>
        <dbReference type="Pfam" id="PF13377"/>
    </source>
</evidence>
<sequence length="287" mass="32053">MSARNLRGRDNKTQLTIALIWPIDTRVSLVGRILTGIQKYIASENEHEIKLLVETFNNEDGINTVKGLRTSNLFNGAIIANTTEKNEELIHSFVPDVPIVLFNRFSSLYSVIHANNYEAGKAVADHFIKNKHQKVVILVPDVSSQALKSGLAGITGRFDEEQDTSIKYLKRYCPYTEQGGYDSIQALVREKYIPTAIICLSDHVALGALSALNDEGISVPNNCEIIGFDNQEFSKFTNPKLSTVNLPVEDMAYSAGKMLVRKIFDPYSPIESDTFNLSIIHRETTKK</sequence>
<name>A0A9X8WMW8_9BACI</name>
<evidence type="ECO:0000256" key="1">
    <source>
        <dbReference type="ARBA" id="ARBA00022491"/>
    </source>
</evidence>
<dbReference type="Pfam" id="PF13377">
    <property type="entry name" value="Peripla_BP_3"/>
    <property type="match status" value="1"/>
</dbReference>
<dbReference type="Gene3D" id="3.40.50.2300">
    <property type="match status" value="2"/>
</dbReference>
<evidence type="ECO:0000313" key="6">
    <source>
        <dbReference type="EMBL" id="SIS02234.1"/>
    </source>
</evidence>
<dbReference type="GO" id="GO:0003700">
    <property type="term" value="F:DNA-binding transcription factor activity"/>
    <property type="evidence" value="ECO:0007669"/>
    <property type="project" value="TreeGrafter"/>
</dbReference>
<dbReference type="PANTHER" id="PTHR30146">
    <property type="entry name" value="LACI-RELATED TRANSCRIPTIONAL REPRESSOR"/>
    <property type="match status" value="1"/>
</dbReference>
<dbReference type="AlphaFoldDB" id="A0A9X8WMW8"/>
<reference evidence="6 7" key="1">
    <citation type="submission" date="2017-01" db="EMBL/GenBank/DDBJ databases">
        <authorList>
            <person name="Varghese N."/>
            <person name="Submissions S."/>
        </authorList>
    </citation>
    <scope>NUCLEOTIDE SEQUENCE [LARGE SCALE GENOMIC DNA]</scope>
    <source>
        <strain evidence="6 7">RUG2-6</strain>
    </source>
</reference>
<gene>
    <name evidence="6" type="ORF">SAMN05878482_109116</name>
</gene>
<dbReference type="InterPro" id="IPR046335">
    <property type="entry name" value="LacI/GalR-like_sensor"/>
</dbReference>
<proteinExistence type="predicted"/>
<dbReference type="CDD" id="cd06267">
    <property type="entry name" value="PBP1_LacI_sugar_binding-like"/>
    <property type="match status" value="1"/>
</dbReference>
<comment type="caution">
    <text evidence="6">The sequence shown here is derived from an EMBL/GenBank/DDBJ whole genome shotgun (WGS) entry which is preliminary data.</text>
</comment>
<dbReference type="EMBL" id="FTMX01000009">
    <property type="protein sequence ID" value="SIS02234.1"/>
    <property type="molecule type" value="Genomic_DNA"/>
</dbReference>
<feature type="domain" description="Transcriptional regulator LacI/GalR-like sensor" evidence="5">
    <location>
        <begin position="124"/>
        <end position="285"/>
    </location>
</feature>
<dbReference type="GO" id="GO:0000976">
    <property type="term" value="F:transcription cis-regulatory region binding"/>
    <property type="evidence" value="ECO:0007669"/>
    <property type="project" value="TreeGrafter"/>
</dbReference>
<evidence type="ECO:0000313" key="7">
    <source>
        <dbReference type="Proteomes" id="UP000185829"/>
    </source>
</evidence>
<evidence type="ECO:0000256" key="3">
    <source>
        <dbReference type="ARBA" id="ARBA00023125"/>
    </source>
</evidence>
<keyword evidence="1" id="KW-0678">Repressor</keyword>
<accession>A0A9X8WMW8</accession>
<dbReference type="RefSeq" id="WP_076371871.1">
    <property type="nucleotide sequence ID" value="NZ_FTMX01000009.1"/>
</dbReference>
<keyword evidence="3" id="KW-0238">DNA-binding</keyword>
<dbReference type="PANTHER" id="PTHR30146:SF148">
    <property type="entry name" value="HTH-TYPE TRANSCRIPTIONAL REPRESSOR PURR-RELATED"/>
    <property type="match status" value="1"/>
</dbReference>
<organism evidence="6 7">
    <name type="scientific">Peribacillus simplex</name>
    <dbReference type="NCBI Taxonomy" id="1478"/>
    <lineage>
        <taxon>Bacteria</taxon>
        <taxon>Bacillati</taxon>
        <taxon>Bacillota</taxon>
        <taxon>Bacilli</taxon>
        <taxon>Bacillales</taxon>
        <taxon>Bacillaceae</taxon>
        <taxon>Peribacillus</taxon>
    </lineage>
</organism>
<evidence type="ECO:0000256" key="2">
    <source>
        <dbReference type="ARBA" id="ARBA00023015"/>
    </source>
</evidence>
<dbReference type="Proteomes" id="UP000185829">
    <property type="component" value="Unassembled WGS sequence"/>
</dbReference>